<comment type="caution">
    <text evidence="7">The sequence shown here is derived from an EMBL/GenBank/DDBJ whole genome shotgun (WGS) entry which is preliminary data.</text>
</comment>
<dbReference type="CDD" id="cd06171">
    <property type="entry name" value="Sigma70_r4"/>
    <property type="match status" value="1"/>
</dbReference>
<evidence type="ECO:0000256" key="4">
    <source>
        <dbReference type="ARBA" id="ARBA00023163"/>
    </source>
</evidence>
<evidence type="ECO:0000313" key="7">
    <source>
        <dbReference type="EMBL" id="RRB01142.1"/>
    </source>
</evidence>
<dbReference type="RefSeq" id="WP_124877604.1">
    <property type="nucleotide sequence ID" value="NZ_RQJO01000010.1"/>
</dbReference>
<evidence type="ECO:0000259" key="5">
    <source>
        <dbReference type="Pfam" id="PF04542"/>
    </source>
</evidence>
<dbReference type="InterPro" id="IPR036388">
    <property type="entry name" value="WH-like_DNA-bd_sf"/>
</dbReference>
<dbReference type="PANTHER" id="PTHR43133">
    <property type="entry name" value="RNA POLYMERASE ECF-TYPE SIGMA FACTO"/>
    <property type="match status" value="1"/>
</dbReference>
<dbReference type="GO" id="GO:0006352">
    <property type="term" value="P:DNA-templated transcription initiation"/>
    <property type="evidence" value="ECO:0007669"/>
    <property type="project" value="InterPro"/>
</dbReference>
<dbReference type="InterPro" id="IPR014284">
    <property type="entry name" value="RNA_pol_sigma-70_dom"/>
</dbReference>
<keyword evidence="3" id="KW-0731">Sigma factor</keyword>
<dbReference type="OrthoDB" id="9785675at2"/>
<dbReference type="Pfam" id="PF04542">
    <property type="entry name" value="Sigma70_r2"/>
    <property type="match status" value="1"/>
</dbReference>
<evidence type="ECO:0000256" key="3">
    <source>
        <dbReference type="ARBA" id="ARBA00023082"/>
    </source>
</evidence>
<comment type="similarity">
    <text evidence="1">Belongs to the sigma-70 factor family. ECF subfamily.</text>
</comment>
<dbReference type="EMBL" id="RQJO01000010">
    <property type="protein sequence ID" value="RRB01142.1"/>
    <property type="molecule type" value="Genomic_DNA"/>
</dbReference>
<keyword evidence="8" id="KW-1185">Reference proteome</keyword>
<reference evidence="7 8" key="1">
    <citation type="submission" date="2018-11" db="EMBL/GenBank/DDBJ databases">
        <authorList>
            <person name="Zhou Z."/>
            <person name="Wang G."/>
        </authorList>
    </citation>
    <scope>NUCLEOTIDE SEQUENCE [LARGE SCALE GENOMIC DNA]</scope>
    <source>
        <strain evidence="7 8">KCTC52004</strain>
    </source>
</reference>
<dbReference type="Pfam" id="PF08281">
    <property type="entry name" value="Sigma70_r4_2"/>
    <property type="match status" value="1"/>
</dbReference>
<evidence type="ECO:0000256" key="1">
    <source>
        <dbReference type="ARBA" id="ARBA00010641"/>
    </source>
</evidence>
<proteinExistence type="inferred from homology"/>
<keyword evidence="2" id="KW-0805">Transcription regulation</keyword>
<name>A0A3P1BJH7_9BACT</name>
<dbReference type="InterPro" id="IPR013324">
    <property type="entry name" value="RNA_pol_sigma_r3/r4-like"/>
</dbReference>
<dbReference type="Gene3D" id="1.10.1740.10">
    <property type="match status" value="1"/>
</dbReference>
<sequence>MSSRLRHFRGAEKPPTSYFQTGDFRYVATFLILTGLIPIVDQNEDTRRIDQALVEQVLRGDTKAFALIIKKTEGLVAQIIFKMIANREDRKDIAQDVYLKAFQHLNGFRFQAKLSTWIGQIAYHTCLTCLEKKKLVLVDYPATEPDHESLDRLGVPVNPFENEIENQMLDREFSQLVATEIDKLAPLYKTLLTLYHQEDVSYREIAQIVQLPEGTVKSYLFRARKILRDQILRTYNPRTL</sequence>
<dbReference type="NCBIfam" id="TIGR02937">
    <property type="entry name" value="sigma70-ECF"/>
    <property type="match status" value="1"/>
</dbReference>
<dbReference type="AlphaFoldDB" id="A0A3P1BJH7"/>
<dbReference type="InterPro" id="IPR013325">
    <property type="entry name" value="RNA_pol_sigma_r2"/>
</dbReference>
<feature type="domain" description="RNA polymerase sigma factor 70 region 4 type 2" evidence="6">
    <location>
        <begin position="176"/>
        <end position="226"/>
    </location>
</feature>
<dbReference type="PANTHER" id="PTHR43133:SF51">
    <property type="entry name" value="RNA POLYMERASE SIGMA FACTOR"/>
    <property type="match status" value="1"/>
</dbReference>
<evidence type="ECO:0000259" key="6">
    <source>
        <dbReference type="Pfam" id="PF08281"/>
    </source>
</evidence>
<feature type="domain" description="RNA polymerase sigma-70 region 2" evidence="5">
    <location>
        <begin position="69"/>
        <end position="133"/>
    </location>
</feature>
<dbReference type="InterPro" id="IPR007627">
    <property type="entry name" value="RNA_pol_sigma70_r2"/>
</dbReference>
<accession>A0A3P1BJH7</accession>
<evidence type="ECO:0000256" key="2">
    <source>
        <dbReference type="ARBA" id="ARBA00023015"/>
    </source>
</evidence>
<dbReference type="GO" id="GO:0003677">
    <property type="term" value="F:DNA binding"/>
    <property type="evidence" value="ECO:0007669"/>
    <property type="project" value="InterPro"/>
</dbReference>
<gene>
    <name evidence="7" type="ORF">EHT25_23495</name>
</gene>
<keyword evidence="4" id="KW-0804">Transcription</keyword>
<dbReference type="Gene3D" id="1.10.10.10">
    <property type="entry name" value="Winged helix-like DNA-binding domain superfamily/Winged helix DNA-binding domain"/>
    <property type="match status" value="1"/>
</dbReference>
<dbReference type="InterPro" id="IPR013249">
    <property type="entry name" value="RNA_pol_sigma70_r4_t2"/>
</dbReference>
<dbReference type="SUPFAM" id="SSF88946">
    <property type="entry name" value="Sigma2 domain of RNA polymerase sigma factors"/>
    <property type="match status" value="1"/>
</dbReference>
<protein>
    <submittedName>
        <fullName evidence="7">Sigma-70 family RNA polymerase sigma factor</fullName>
    </submittedName>
</protein>
<dbReference type="GO" id="GO:0016987">
    <property type="term" value="F:sigma factor activity"/>
    <property type="evidence" value="ECO:0007669"/>
    <property type="project" value="UniProtKB-KW"/>
</dbReference>
<dbReference type="Proteomes" id="UP000271925">
    <property type="component" value="Unassembled WGS sequence"/>
</dbReference>
<evidence type="ECO:0000313" key="8">
    <source>
        <dbReference type="Proteomes" id="UP000271925"/>
    </source>
</evidence>
<organism evidence="7 8">
    <name type="scientific">Larkinella rosea</name>
    <dbReference type="NCBI Taxonomy" id="2025312"/>
    <lineage>
        <taxon>Bacteria</taxon>
        <taxon>Pseudomonadati</taxon>
        <taxon>Bacteroidota</taxon>
        <taxon>Cytophagia</taxon>
        <taxon>Cytophagales</taxon>
        <taxon>Spirosomataceae</taxon>
        <taxon>Larkinella</taxon>
    </lineage>
</organism>
<dbReference type="SUPFAM" id="SSF88659">
    <property type="entry name" value="Sigma3 and sigma4 domains of RNA polymerase sigma factors"/>
    <property type="match status" value="1"/>
</dbReference>
<dbReference type="InterPro" id="IPR039425">
    <property type="entry name" value="RNA_pol_sigma-70-like"/>
</dbReference>